<name>A0ABS8Y6J6_DATST</name>
<protein>
    <submittedName>
        <fullName evidence="1">Uncharacterized protein</fullName>
    </submittedName>
</protein>
<accession>A0ABS8Y6J6</accession>
<evidence type="ECO:0000313" key="2">
    <source>
        <dbReference type="Proteomes" id="UP000823775"/>
    </source>
</evidence>
<sequence>MEEVRIINSKFPEYPYIEDKYKFYGLGWMSEAPGIDMETHTTKKYDLEKSKDESRYELKLYKPIPEMFGPSGQNARAVETSTEPVRKATKGELVFQAAPIHTFTPSTFGATMP</sequence>
<comment type="caution">
    <text evidence="1">The sequence shown here is derived from an EMBL/GenBank/DDBJ whole genome shotgun (WGS) entry which is preliminary data.</text>
</comment>
<dbReference type="Proteomes" id="UP000823775">
    <property type="component" value="Unassembled WGS sequence"/>
</dbReference>
<evidence type="ECO:0000313" key="1">
    <source>
        <dbReference type="EMBL" id="MCE5166624.1"/>
    </source>
</evidence>
<reference evidence="1 2" key="1">
    <citation type="journal article" date="2021" name="BMC Genomics">
        <title>Datura genome reveals duplications of psychoactive alkaloid biosynthetic genes and high mutation rate following tissue culture.</title>
        <authorList>
            <person name="Rajewski A."/>
            <person name="Carter-House D."/>
            <person name="Stajich J."/>
            <person name="Litt A."/>
        </authorList>
    </citation>
    <scope>NUCLEOTIDE SEQUENCE [LARGE SCALE GENOMIC DNA]</scope>
    <source>
        <strain evidence="1">AR-01</strain>
    </source>
</reference>
<proteinExistence type="predicted"/>
<dbReference type="EMBL" id="JACEIK010027539">
    <property type="protein sequence ID" value="MCE5166624.1"/>
    <property type="molecule type" value="Genomic_DNA"/>
</dbReference>
<keyword evidence="2" id="KW-1185">Reference proteome</keyword>
<organism evidence="1 2">
    <name type="scientific">Datura stramonium</name>
    <name type="common">Jimsonweed</name>
    <name type="synonym">Common thornapple</name>
    <dbReference type="NCBI Taxonomy" id="4076"/>
    <lineage>
        <taxon>Eukaryota</taxon>
        <taxon>Viridiplantae</taxon>
        <taxon>Streptophyta</taxon>
        <taxon>Embryophyta</taxon>
        <taxon>Tracheophyta</taxon>
        <taxon>Spermatophyta</taxon>
        <taxon>Magnoliopsida</taxon>
        <taxon>eudicotyledons</taxon>
        <taxon>Gunneridae</taxon>
        <taxon>Pentapetalae</taxon>
        <taxon>asterids</taxon>
        <taxon>lamiids</taxon>
        <taxon>Solanales</taxon>
        <taxon>Solanaceae</taxon>
        <taxon>Solanoideae</taxon>
        <taxon>Datureae</taxon>
        <taxon>Datura</taxon>
    </lineage>
</organism>
<gene>
    <name evidence="1" type="ORF">HAX54_022809</name>
</gene>